<reference evidence="9" key="1">
    <citation type="submission" date="2022-01" db="EMBL/GenBank/DDBJ databases">
        <authorList>
            <person name="King R."/>
        </authorList>
    </citation>
    <scope>NUCLEOTIDE SEQUENCE</scope>
</reference>
<keyword evidence="3" id="KW-0489">Methyltransferase</keyword>
<evidence type="ECO:0000313" key="9">
    <source>
        <dbReference type="EMBL" id="CAG9858438.1"/>
    </source>
</evidence>
<dbReference type="EMBL" id="OU900095">
    <property type="protein sequence ID" value="CAG9858438.1"/>
    <property type="molecule type" value="Genomic_DNA"/>
</dbReference>
<dbReference type="Pfam" id="PF12796">
    <property type="entry name" value="Ank_2"/>
    <property type="match status" value="2"/>
</dbReference>
<keyword evidence="2" id="KW-0158">Chromosome</keyword>
<dbReference type="GO" id="GO:0008270">
    <property type="term" value="F:zinc ion binding"/>
    <property type="evidence" value="ECO:0007669"/>
    <property type="project" value="InterPro"/>
</dbReference>
<keyword evidence="3" id="KW-0808">Transferase</keyword>
<dbReference type="SUPFAM" id="SSF82199">
    <property type="entry name" value="SET domain"/>
    <property type="match status" value="1"/>
</dbReference>
<dbReference type="Pfam" id="PF00856">
    <property type="entry name" value="SET"/>
    <property type="match status" value="1"/>
</dbReference>
<feature type="region of interest" description="Disordered" evidence="6">
    <location>
        <begin position="33"/>
        <end position="149"/>
    </location>
</feature>
<feature type="compositionally biased region" description="Basic and acidic residues" evidence="6">
    <location>
        <begin position="33"/>
        <end position="59"/>
    </location>
</feature>
<organism evidence="9 10">
    <name type="scientific">Phyllotreta striolata</name>
    <name type="common">Striped flea beetle</name>
    <name type="synonym">Crioceris striolata</name>
    <dbReference type="NCBI Taxonomy" id="444603"/>
    <lineage>
        <taxon>Eukaryota</taxon>
        <taxon>Metazoa</taxon>
        <taxon>Ecdysozoa</taxon>
        <taxon>Arthropoda</taxon>
        <taxon>Hexapoda</taxon>
        <taxon>Insecta</taxon>
        <taxon>Pterygota</taxon>
        <taxon>Neoptera</taxon>
        <taxon>Endopterygota</taxon>
        <taxon>Coleoptera</taxon>
        <taxon>Polyphaga</taxon>
        <taxon>Cucujiformia</taxon>
        <taxon>Chrysomeloidea</taxon>
        <taxon>Chrysomelidae</taxon>
        <taxon>Galerucinae</taxon>
        <taxon>Alticini</taxon>
        <taxon>Phyllotreta</taxon>
    </lineage>
</organism>
<dbReference type="PROSITE" id="PS50088">
    <property type="entry name" value="ANK_REPEAT"/>
    <property type="match status" value="6"/>
</dbReference>
<evidence type="ECO:0000259" key="8">
    <source>
        <dbReference type="PROSITE" id="PS50867"/>
    </source>
</evidence>
<dbReference type="InterPro" id="IPR036770">
    <property type="entry name" value="Ankyrin_rpt-contain_sf"/>
</dbReference>
<feature type="repeat" description="ANK" evidence="5">
    <location>
        <begin position="617"/>
        <end position="649"/>
    </location>
</feature>
<dbReference type="InterPro" id="IPR043550">
    <property type="entry name" value="EHMT1/EHMT2"/>
</dbReference>
<keyword evidence="4" id="KW-0949">S-adenosyl-L-methionine</keyword>
<feature type="repeat" description="ANK" evidence="5">
    <location>
        <begin position="547"/>
        <end position="573"/>
    </location>
</feature>
<proteinExistence type="predicted"/>
<evidence type="ECO:0000256" key="3">
    <source>
        <dbReference type="ARBA" id="ARBA00022603"/>
    </source>
</evidence>
<dbReference type="PROSITE" id="PS50867">
    <property type="entry name" value="PRE_SET"/>
    <property type="match status" value="1"/>
</dbReference>
<dbReference type="SMART" id="SM00317">
    <property type="entry name" value="SET"/>
    <property type="match status" value="1"/>
</dbReference>
<dbReference type="InterPro" id="IPR002110">
    <property type="entry name" value="Ankyrin_rpt"/>
</dbReference>
<dbReference type="PANTHER" id="PTHR46307">
    <property type="entry name" value="G9A, ISOFORM B"/>
    <property type="match status" value="1"/>
</dbReference>
<dbReference type="SMART" id="SM00468">
    <property type="entry name" value="PreSET"/>
    <property type="match status" value="1"/>
</dbReference>
<dbReference type="AlphaFoldDB" id="A0A9N9TP03"/>
<dbReference type="SMART" id="SM00248">
    <property type="entry name" value="ANK"/>
    <property type="match status" value="6"/>
</dbReference>
<accession>A0A9N9TP03</accession>
<feature type="compositionally biased region" description="Low complexity" evidence="6">
    <location>
        <begin position="229"/>
        <end position="241"/>
    </location>
</feature>
<keyword evidence="5" id="KW-0040">ANK repeat</keyword>
<dbReference type="SUPFAM" id="SSF48403">
    <property type="entry name" value="Ankyrin repeat"/>
    <property type="match status" value="1"/>
</dbReference>
<dbReference type="Pfam" id="PF13637">
    <property type="entry name" value="Ank_4"/>
    <property type="match status" value="1"/>
</dbReference>
<evidence type="ECO:0000256" key="2">
    <source>
        <dbReference type="ARBA" id="ARBA00022454"/>
    </source>
</evidence>
<feature type="repeat" description="ANK" evidence="5">
    <location>
        <begin position="481"/>
        <end position="513"/>
    </location>
</feature>
<evidence type="ECO:0000256" key="4">
    <source>
        <dbReference type="ARBA" id="ARBA00022691"/>
    </source>
</evidence>
<feature type="region of interest" description="Disordered" evidence="6">
    <location>
        <begin position="165"/>
        <end position="241"/>
    </location>
</feature>
<dbReference type="InterPro" id="IPR047762">
    <property type="entry name" value="EHMT_CRR"/>
</dbReference>
<dbReference type="InterPro" id="IPR001214">
    <property type="entry name" value="SET_dom"/>
</dbReference>
<feature type="repeat" description="ANK" evidence="5">
    <location>
        <begin position="650"/>
        <end position="682"/>
    </location>
</feature>
<evidence type="ECO:0000256" key="6">
    <source>
        <dbReference type="SAM" id="MobiDB-lite"/>
    </source>
</evidence>
<feature type="repeat" description="ANK" evidence="5">
    <location>
        <begin position="514"/>
        <end position="546"/>
    </location>
</feature>
<feature type="repeat" description="ANK" evidence="5">
    <location>
        <begin position="584"/>
        <end position="616"/>
    </location>
</feature>
<dbReference type="InterPro" id="IPR007728">
    <property type="entry name" value="Pre-SET_dom"/>
</dbReference>
<dbReference type="GO" id="GO:0005634">
    <property type="term" value="C:nucleus"/>
    <property type="evidence" value="ECO:0007669"/>
    <property type="project" value="InterPro"/>
</dbReference>
<feature type="compositionally biased region" description="Basic residues" evidence="6">
    <location>
        <begin position="79"/>
        <end position="91"/>
    </location>
</feature>
<dbReference type="GO" id="GO:0000785">
    <property type="term" value="C:chromatin"/>
    <property type="evidence" value="ECO:0007669"/>
    <property type="project" value="TreeGrafter"/>
</dbReference>
<feature type="domain" description="Pre-SET" evidence="8">
    <location>
        <begin position="773"/>
        <end position="837"/>
    </location>
</feature>
<dbReference type="Pfam" id="PF21533">
    <property type="entry name" value="EHMT1-2_CRR"/>
    <property type="match status" value="1"/>
</dbReference>
<dbReference type="PANTHER" id="PTHR46307:SF4">
    <property type="entry name" value="G9A, ISOFORM B"/>
    <property type="match status" value="1"/>
</dbReference>
<dbReference type="Gene3D" id="1.25.40.20">
    <property type="entry name" value="Ankyrin repeat-containing domain"/>
    <property type="match status" value="2"/>
</dbReference>
<dbReference type="PROSITE" id="PS50280">
    <property type="entry name" value="SET"/>
    <property type="match status" value="1"/>
</dbReference>
<feature type="compositionally biased region" description="Basic and acidic residues" evidence="6">
    <location>
        <begin position="96"/>
        <end position="108"/>
    </location>
</feature>
<dbReference type="CDD" id="cd20905">
    <property type="entry name" value="EHMT_ZBD"/>
    <property type="match status" value="1"/>
</dbReference>
<feature type="domain" description="SET" evidence="7">
    <location>
        <begin position="840"/>
        <end position="957"/>
    </location>
</feature>
<evidence type="ECO:0000256" key="1">
    <source>
        <dbReference type="ARBA" id="ARBA00004286"/>
    </source>
</evidence>
<dbReference type="GO" id="GO:0046974">
    <property type="term" value="F:histone H3K9 methyltransferase activity"/>
    <property type="evidence" value="ECO:0007669"/>
    <property type="project" value="TreeGrafter"/>
</dbReference>
<dbReference type="InterPro" id="IPR046341">
    <property type="entry name" value="SET_dom_sf"/>
</dbReference>
<comment type="subcellular location">
    <subcellularLocation>
        <location evidence="1">Chromosome</location>
    </subcellularLocation>
</comment>
<dbReference type="Proteomes" id="UP001153712">
    <property type="component" value="Chromosome 2"/>
</dbReference>
<name>A0A9N9TP03_PHYSR</name>
<feature type="compositionally biased region" description="Basic residues" evidence="6">
    <location>
        <begin position="187"/>
        <end position="198"/>
    </location>
</feature>
<feature type="compositionally biased region" description="Basic and acidic residues" evidence="6">
    <location>
        <begin position="199"/>
        <end position="210"/>
    </location>
</feature>
<dbReference type="PROSITE" id="PS50297">
    <property type="entry name" value="ANK_REP_REGION"/>
    <property type="match status" value="5"/>
</dbReference>
<dbReference type="Gene3D" id="2.170.270.10">
    <property type="entry name" value="SET domain"/>
    <property type="match status" value="1"/>
</dbReference>
<protein>
    <submittedName>
        <fullName evidence="9">Uncharacterized protein</fullName>
    </submittedName>
</protein>
<evidence type="ECO:0000256" key="5">
    <source>
        <dbReference type="PROSITE-ProRule" id="PRU00023"/>
    </source>
</evidence>
<dbReference type="GO" id="GO:0002039">
    <property type="term" value="F:p53 binding"/>
    <property type="evidence" value="ECO:0007669"/>
    <property type="project" value="InterPro"/>
</dbReference>
<evidence type="ECO:0000313" key="10">
    <source>
        <dbReference type="Proteomes" id="UP001153712"/>
    </source>
</evidence>
<sequence length="1001" mass="113152">MSTNKDIVHYDEYDSNFINKLLGEMKCKFNKLDELSTKSNDKSKNVRPAIEEGKTKEEAMEIEDILGSNEPDAESPSKGSKKSSPNRRSYRQRNSSLDEKVDVEDNLKRSSRRRNKRSVLQNAIDRKEKSYNESCRPQRLSRQLRPTKKVLENIAQAKEVKKLKSKNIDKPYNSENQSTIDGDSKKSKTKCHKNQKRLKASDSEKSHSEVSSEGESEVEVVKSVRKSPRSSSQNLSSPKPQLVIEAENGSPISQDNPVLAAQLCLCSESTNFYQANINTDITHCSAIDNIDERLIGCNRQVKIKDSPLLRPSRRIPYMGLCELHRNRLKQHNCCPTCGIFCTQGKFSECEAKHQYHQKCRLSVGNTECCPHCGLTTPSRDILLKFKCSNAPVFLPVQKSERFSRHAKMTFSKACDQIRSSTPLLIPLDSFQNLDNALTNGSDMIFDENDILDAIREEDFEKLTSIIASNSIDLQFKLEDFNDGNLLHYASHKGLLRICHILISMGSEINEIDKEQNTPLMLAIIAHKMDVVQYLVHVGANIAVKGTDGMTALHVSAKCGNLDACRILLEASSSFKDFINCRDDGGWTPLVWGCENGFAEIVEFLLSKGADPKLRDVEHNEALHWASFSGCSHIVELLVNRGADVNTVNAHGESPLHIAAREDRYNCVIVLLARRANVYLVNKNNETPLNCVPEDGVCYNPIALNMRLQSLVDSENKPYKTILSEDISKGRELNPVQCVNNLDEDLEPKDYTYVTKCFISSEGVCIDTTPKSIKNCNCQERCFGDNCLCGHLSIKCWYDEDRKLSADFNFLDTPIIFECSDTCTCNAITCRNRVVQRGTQQRFQVYKTERKGWSVRTLKLIPKGCFVSEYVGEILTDTDADQRDDDSFLFDLGNEDVERFCVDAHYYGNVTRFINHSCAPNLHPIKVFTDHQDLRFPKIALFALKDIANGEELSFDYGGKFWLAKYKTFSCHCGSNECRYSEETIEQSFAYSECVDEDSLSS</sequence>
<dbReference type="Pfam" id="PF05033">
    <property type="entry name" value="Pre-SET"/>
    <property type="match status" value="1"/>
</dbReference>
<dbReference type="OrthoDB" id="616263at2759"/>
<gene>
    <name evidence="9" type="ORF">PHYEVI_LOCUS4827</name>
</gene>
<dbReference type="GO" id="GO:0032259">
    <property type="term" value="P:methylation"/>
    <property type="evidence" value="ECO:0007669"/>
    <property type="project" value="UniProtKB-KW"/>
</dbReference>
<evidence type="ECO:0000259" key="7">
    <source>
        <dbReference type="PROSITE" id="PS50280"/>
    </source>
</evidence>
<dbReference type="GO" id="GO:0000122">
    <property type="term" value="P:negative regulation of transcription by RNA polymerase II"/>
    <property type="evidence" value="ECO:0007669"/>
    <property type="project" value="TreeGrafter"/>
</dbReference>
<keyword evidence="10" id="KW-1185">Reference proteome</keyword>
<dbReference type="PRINTS" id="PR01415">
    <property type="entry name" value="ANKYRIN"/>
</dbReference>